<dbReference type="EMBL" id="BK032682">
    <property type="protein sequence ID" value="DAF54829.1"/>
    <property type="molecule type" value="Genomic_DNA"/>
</dbReference>
<evidence type="ECO:0000313" key="1">
    <source>
        <dbReference type="EMBL" id="DAF54829.1"/>
    </source>
</evidence>
<sequence length="84" mass="9658">MQNLASFIEYTDKPYTHTFMRMQLDNGMIEEVDMVIDAKGKKYRTRLDDSIRIGGKGVTHKRKMRVELINAFEALLKASGLHIA</sequence>
<proteinExistence type="predicted"/>
<name>A0A8S5SUW3_9CAUD</name>
<accession>A0A8S5SUW3</accession>
<organism evidence="1">
    <name type="scientific">Siphoviridae sp. ctqPo10</name>
    <dbReference type="NCBI Taxonomy" id="2827948"/>
    <lineage>
        <taxon>Viruses</taxon>
        <taxon>Duplodnaviria</taxon>
        <taxon>Heunggongvirae</taxon>
        <taxon>Uroviricota</taxon>
        <taxon>Caudoviricetes</taxon>
    </lineage>
</organism>
<protein>
    <submittedName>
        <fullName evidence="1">Uncharacterized protein</fullName>
    </submittedName>
</protein>
<reference evidence="1" key="1">
    <citation type="journal article" date="2021" name="Proc. Natl. Acad. Sci. U.S.A.">
        <title>A Catalog of Tens of Thousands of Viruses from Human Metagenomes Reveals Hidden Associations with Chronic Diseases.</title>
        <authorList>
            <person name="Tisza M.J."/>
            <person name="Buck C.B."/>
        </authorList>
    </citation>
    <scope>NUCLEOTIDE SEQUENCE</scope>
    <source>
        <strain evidence="1">CtqPo10</strain>
    </source>
</reference>